<sequence>MALNERIVIVGAGVFGLSTALELSKLGYKDIVVLDRHVPPVPDGSSVDISRIIRFDYSDPTYFKIAKEAYESWSSEPQYKGIFYSTPYAAVVSENNTYGRKWVDKCVSHLTDLGLAHTKLPNAKTAKEIFPTLTGDLLQPDLVGYSNAAAGWADAAKGVALFRNLCIERGISFISGAQGTVTGLEKDASSGRITAVKTKSGHNVTGQHFILATGAWTSSLVPMYNSALTTGQVLAFTKLTPEEVKRLKDLPIYINFDSGWFCFPPHEDTAYLKCAIHGWGYTRTEPNVGEASKSLSTPPTAPRSARPNFAPEDGIKRLRDGLREILPDIAARPFDRTAVCWYTDTPTGDFIFDFHPDHSNLFLATGGSGQ</sequence>
<dbReference type="Proteomes" id="UP000799778">
    <property type="component" value="Unassembled WGS sequence"/>
</dbReference>
<dbReference type="SUPFAM" id="SSF54373">
    <property type="entry name" value="FAD-linked reductases, C-terminal domain"/>
    <property type="match status" value="1"/>
</dbReference>
<evidence type="ECO:0000256" key="1">
    <source>
        <dbReference type="ARBA" id="ARBA00001974"/>
    </source>
</evidence>
<keyword evidence="9" id="KW-1185">Reference proteome</keyword>
<evidence type="ECO:0000256" key="6">
    <source>
        <dbReference type="SAM" id="MobiDB-lite"/>
    </source>
</evidence>
<dbReference type="Gene3D" id="3.30.9.10">
    <property type="entry name" value="D-Amino Acid Oxidase, subunit A, domain 2"/>
    <property type="match status" value="1"/>
</dbReference>
<evidence type="ECO:0000256" key="5">
    <source>
        <dbReference type="ARBA" id="ARBA00023002"/>
    </source>
</evidence>
<dbReference type="SUPFAM" id="SSF51905">
    <property type="entry name" value="FAD/NAD(P)-binding domain"/>
    <property type="match status" value="1"/>
</dbReference>
<dbReference type="EMBL" id="ML978080">
    <property type="protein sequence ID" value="KAF2009053.1"/>
    <property type="molecule type" value="Genomic_DNA"/>
</dbReference>
<evidence type="ECO:0000256" key="2">
    <source>
        <dbReference type="ARBA" id="ARBA00010989"/>
    </source>
</evidence>
<dbReference type="InterPro" id="IPR045170">
    <property type="entry name" value="MTOX"/>
</dbReference>
<evidence type="ECO:0000256" key="3">
    <source>
        <dbReference type="ARBA" id="ARBA00022630"/>
    </source>
</evidence>
<dbReference type="PANTHER" id="PTHR10961:SF45">
    <property type="entry name" value="FAD DEPENDENT OXIDOREDUCTASE DOMAIN-CONTAINING PROTEIN-RELATED"/>
    <property type="match status" value="1"/>
</dbReference>
<dbReference type="InterPro" id="IPR006076">
    <property type="entry name" value="FAD-dep_OxRdtase"/>
</dbReference>
<feature type="region of interest" description="Disordered" evidence="6">
    <location>
        <begin position="289"/>
        <end position="313"/>
    </location>
</feature>
<proteinExistence type="inferred from homology"/>
<dbReference type="AlphaFoldDB" id="A0A6A5X7Y2"/>
<dbReference type="OrthoDB" id="2219495at2759"/>
<accession>A0A6A5X7Y2</accession>
<dbReference type="Pfam" id="PF01266">
    <property type="entry name" value="DAO"/>
    <property type="match status" value="1"/>
</dbReference>
<keyword evidence="4" id="KW-0274">FAD</keyword>
<protein>
    <submittedName>
        <fullName evidence="8">FAD-dependent oxidoreductase</fullName>
    </submittedName>
</protein>
<dbReference type="InterPro" id="IPR036188">
    <property type="entry name" value="FAD/NAD-bd_sf"/>
</dbReference>
<dbReference type="GO" id="GO:0004657">
    <property type="term" value="F:proline dehydrogenase activity"/>
    <property type="evidence" value="ECO:0007669"/>
    <property type="project" value="TreeGrafter"/>
</dbReference>
<reference evidence="8" key="1">
    <citation type="journal article" date="2020" name="Stud. Mycol.">
        <title>101 Dothideomycetes genomes: a test case for predicting lifestyles and emergence of pathogens.</title>
        <authorList>
            <person name="Haridas S."/>
            <person name="Albert R."/>
            <person name="Binder M."/>
            <person name="Bloem J."/>
            <person name="Labutti K."/>
            <person name="Salamov A."/>
            <person name="Andreopoulos B."/>
            <person name="Baker S."/>
            <person name="Barry K."/>
            <person name="Bills G."/>
            <person name="Bluhm B."/>
            <person name="Cannon C."/>
            <person name="Castanera R."/>
            <person name="Culley D."/>
            <person name="Daum C."/>
            <person name="Ezra D."/>
            <person name="Gonzalez J."/>
            <person name="Henrissat B."/>
            <person name="Kuo A."/>
            <person name="Liang C."/>
            <person name="Lipzen A."/>
            <person name="Lutzoni F."/>
            <person name="Magnuson J."/>
            <person name="Mondo S."/>
            <person name="Nolan M."/>
            <person name="Ohm R."/>
            <person name="Pangilinan J."/>
            <person name="Park H.-J."/>
            <person name="Ramirez L."/>
            <person name="Alfaro M."/>
            <person name="Sun H."/>
            <person name="Tritt A."/>
            <person name="Yoshinaga Y."/>
            <person name="Zwiers L.-H."/>
            <person name="Turgeon B."/>
            <person name="Goodwin S."/>
            <person name="Spatafora J."/>
            <person name="Crous P."/>
            <person name="Grigoriev I."/>
        </authorList>
    </citation>
    <scope>NUCLEOTIDE SEQUENCE</scope>
    <source>
        <strain evidence="8">CBS 175.79</strain>
    </source>
</reference>
<organism evidence="8 9">
    <name type="scientific">Aaosphaeria arxii CBS 175.79</name>
    <dbReference type="NCBI Taxonomy" id="1450172"/>
    <lineage>
        <taxon>Eukaryota</taxon>
        <taxon>Fungi</taxon>
        <taxon>Dikarya</taxon>
        <taxon>Ascomycota</taxon>
        <taxon>Pezizomycotina</taxon>
        <taxon>Dothideomycetes</taxon>
        <taxon>Pleosporomycetidae</taxon>
        <taxon>Pleosporales</taxon>
        <taxon>Pleosporales incertae sedis</taxon>
        <taxon>Aaosphaeria</taxon>
    </lineage>
</organism>
<gene>
    <name evidence="8" type="ORF">BU24DRAFT_455962</name>
</gene>
<evidence type="ECO:0000259" key="7">
    <source>
        <dbReference type="Pfam" id="PF01266"/>
    </source>
</evidence>
<evidence type="ECO:0000313" key="8">
    <source>
        <dbReference type="EMBL" id="KAF2009053.1"/>
    </source>
</evidence>
<name>A0A6A5X7Y2_9PLEO</name>
<dbReference type="RefSeq" id="XP_033377392.1">
    <property type="nucleotide sequence ID" value="XM_033531406.1"/>
</dbReference>
<dbReference type="GO" id="GO:0050660">
    <property type="term" value="F:flavin adenine dinucleotide binding"/>
    <property type="evidence" value="ECO:0007669"/>
    <property type="project" value="InterPro"/>
</dbReference>
<keyword evidence="5" id="KW-0560">Oxidoreductase</keyword>
<comment type="cofactor">
    <cofactor evidence="1">
        <name>FAD</name>
        <dbReference type="ChEBI" id="CHEBI:57692"/>
    </cofactor>
</comment>
<feature type="domain" description="FAD dependent oxidoreductase" evidence="7">
    <location>
        <begin position="6"/>
        <end position="369"/>
    </location>
</feature>
<dbReference type="GO" id="GO:0050031">
    <property type="term" value="F:L-pipecolate oxidase activity"/>
    <property type="evidence" value="ECO:0007669"/>
    <property type="project" value="TreeGrafter"/>
</dbReference>
<dbReference type="Gene3D" id="3.50.50.60">
    <property type="entry name" value="FAD/NAD(P)-binding domain"/>
    <property type="match status" value="1"/>
</dbReference>
<keyword evidence="3" id="KW-0285">Flavoprotein</keyword>
<dbReference type="PANTHER" id="PTHR10961">
    <property type="entry name" value="PEROXISOMAL SARCOSINE OXIDASE"/>
    <property type="match status" value="1"/>
</dbReference>
<dbReference type="GeneID" id="54288803"/>
<evidence type="ECO:0000256" key="4">
    <source>
        <dbReference type="ARBA" id="ARBA00022827"/>
    </source>
</evidence>
<comment type="similarity">
    <text evidence="2">Belongs to the MSOX/MTOX family.</text>
</comment>
<dbReference type="GO" id="GO:0008115">
    <property type="term" value="F:sarcosine oxidase activity"/>
    <property type="evidence" value="ECO:0007669"/>
    <property type="project" value="TreeGrafter"/>
</dbReference>
<evidence type="ECO:0000313" key="9">
    <source>
        <dbReference type="Proteomes" id="UP000799778"/>
    </source>
</evidence>